<reference evidence="1 2" key="1">
    <citation type="submission" date="2021-01" db="EMBL/GenBank/DDBJ databases">
        <title>Genome public.</title>
        <authorList>
            <person name="Liu C."/>
            <person name="Sun Q."/>
        </authorList>
    </citation>
    <scope>NUCLEOTIDE SEQUENCE [LARGE SCALE GENOMIC DNA]</scope>
    <source>
        <strain evidence="1 2">YIM B02564</strain>
    </source>
</reference>
<dbReference type="EMBL" id="JAESWB010000357">
    <property type="protein sequence ID" value="MBL4954617.1"/>
    <property type="molecule type" value="Genomic_DNA"/>
</dbReference>
<keyword evidence="2" id="KW-1185">Reference proteome</keyword>
<evidence type="ECO:0000313" key="2">
    <source>
        <dbReference type="Proteomes" id="UP000623967"/>
    </source>
</evidence>
<feature type="non-terminal residue" evidence="1">
    <location>
        <position position="1"/>
    </location>
</feature>
<accession>A0ABS1TTM1</accession>
<name>A0ABS1TTM1_9BACI</name>
<gene>
    <name evidence="1" type="ORF">JK635_20885</name>
</gene>
<feature type="non-terminal residue" evidence="1">
    <location>
        <position position="172"/>
    </location>
</feature>
<protein>
    <submittedName>
        <fullName evidence="1">Uncharacterized protein</fullName>
    </submittedName>
</protein>
<sequence length="172" mass="19376">LGTGSTCSGAPGFMAPIEAKVRHEEAVRVGTEIINKVIYALNTIVMLENNPAEFDRHLDFVLNLQESPTELQFFIETIPPESVKTVAEFKDVWQKNANRFKYRKRDVTNWIVESYSDINCQRTITLHGLGHTYGVFADTLPDGTPVSLGFHKSKTFLDFDRIQVVIVETSAN</sequence>
<proteinExistence type="predicted"/>
<organism evidence="1 2">
    <name type="scientific">Neobacillus paridis</name>
    <dbReference type="NCBI Taxonomy" id="2803862"/>
    <lineage>
        <taxon>Bacteria</taxon>
        <taxon>Bacillati</taxon>
        <taxon>Bacillota</taxon>
        <taxon>Bacilli</taxon>
        <taxon>Bacillales</taxon>
        <taxon>Bacillaceae</taxon>
        <taxon>Neobacillus</taxon>
    </lineage>
</organism>
<comment type="caution">
    <text evidence="1">The sequence shown here is derived from an EMBL/GenBank/DDBJ whole genome shotgun (WGS) entry which is preliminary data.</text>
</comment>
<dbReference type="Proteomes" id="UP000623967">
    <property type="component" value="Unassembled WGS sequence"/>
</dbReference>
<evidence type="ECO:0000313" key="1">
    <source>
        <dbReference type="EMBL" id="MBL4954617.1"/>
    </source>
</evidence>